<evidence type="ECO:0000313" key="3">
    <source>
        <dbReference type="Proteomes" id="UP000680067"/>
    </source>
</evidence>
<evidence type="ECO:0000313" key="2">
    <source>
        <dbReference type="EMBL" id="MBR7781289.1"/>
    </source>
</evidence>
<keyword evidence="3" id="KW-1185">Reference proteome</keyword>
<dbReference type="Gene3D" id="1.10.3210.10">
    <property type="entry name" value="Hypothetical protein af1432"/>
    <property type="match status" value="1"/>
</dbReference>
<protein>
    <submittedName>
        <fullName evidence="2">HDOD domain-containing protein</fullName>
    </submittedName>
</protein>
<proteinExistence type="predicted"/>
<dbReference type="PROSITE" id="PS51833">
    <property type="entry name" value="HDOD"/>
    <property type="match status" value="1"/>
</dbReference>
<dbReference type="EMBL" id="JAGSPN010000002">
    <property type="protein sequence ID" value="MBR7781289.1"/>
    <property type="molecule type" value="Genomic_DNA"/>
</dbReference>
<dbReference type="InterPro" id="IPR006675">
    <property type="entry name" value="HDIG_dom"/>
</dbReference>
<organism evidence="2 3">
    <name type="scientific">Undibacterium luofuense</name>
    <dbReference type="NCBI Taxonomy" id="2828733"/>
    <lineage>
        <taxon>Bacteria</taxon>
        <taxon>Pseudomonadati</taxon>
        <taxon>Pseudomonadota</taxon>
        <taxon>Betaproteobacteria</taxon>
        <taxon>Burkholderiales</taxon>
        <taxon>Oxalobacteraceae</taxon>
        <taxon>Undibacterium</taxon>
    </lineage>
</organism>
<gene>
    <name evidence="2" type="ORF">KDM89_03960</name>
</gene>
<dbReference type="AlphaFoldDB" id="A0A941DJP9"/>
<dbReference type="SUPFAM" id="SSF109604">
    <property type="entry name" value="HD-domain/PDEase-like"/>
    <property type="match status" value="1"/>
</dbReference>
<dbReference type="CDD" id="cd00077">
    <property type="entry name" value="HDc"/>
    <property type="match status" value="1"/>
</dbReference>
<dbReference type="InterPro" id="IPR013976">
    <property type="entry name" value="HDOD"/>
</dbReference>
<evidence type="ECO:0000259" key="1">
    <source>
        <dbReference type="PROSITE" id="PS51833"/>
    </source>
</evidence>
<dbReference type="Pfam" id="PF08668">
    <property type="entry name" value="HDOD"/>
    <property type="match status" value="1"/>
</dbReference>
<sequence length="280" mass="30736">MVQLTSEQIAQDIQDLPSLPGLVMDILNNIDQDDVDVRELAEKVSRDLALTAKTLRFANSAYYTTMVKVTTIDQAISLLGLNQVRQIIISAALTGCFPENNCPGFSHLQFWRHSNLVAIVARLLAKHLKFNPVVAGTAGILHDIGTLVLVSSHSDAYAEVLRHQEEKQLQQLFAERHILGTDHAAVGEALARAWMFSEEMTHAIAYHHQPERPGAGFLATIIHVANGITHAITESASTEIRDADISALSWQSLGISEADLQALTNEAADLFVRMESEIDL</sequence>
<dbReference type="NCBIfam" id="TIGR00277">
    <property type="entry name" value="HDIG"/>
    <property type="match status" value="1"/>
</dbReference>
<dbReference type="InterPro" id="IPR052340">
    <property type="entry name" value="RNase_Y/CdgJ"/>
</dbReference>
<dbReference type="PANTHER" id="PTHR33525">
    <property type="match status" value="1"/>
</dbReference>
<feature type="domain" description="HDOD" evidence="1">
    <location>
        <begin position="16"/>
        <end position="210"/>
    </location>
</feature>
<dbReference type="Proteomes" id="UP000680067">
    <property type="component" value="Unassembled WGS sequence"/>
</dbReference>
<name>A0A941DJP9_9BURK</name>
<accession>A0A941DJP9</accession>
<dbReference type="InterPro" id="IPR003607">
    <property type="entry name" value="HD/PDEase_dom"/>
</dbReference>
<dbReference type="RefSeq" id="WP_189355476.1">
    <property type="nucleotide sequence ID" value="NZ_JAGSPN010000002.1"/>
</dbReference>
<reference evidence="2" key="1">
    <citation type="submission" date="2021-04" db="EMBL/GenBank/DDBJ databases">
        <title>novel species isolated from subtropical streams in China.</title>
        <authorList>
            <person name="Lu H."/>
        </authorList>
    </citation>
    <scope>NUCLEOTIDE SEQUENCE</scope>
    <source>
        <strain evidence="2">LFS511W</strain>
    </source>
</reference>
<dbReference type="PANTHER" id="PTHR33525:SF3">
    <property type="entry name" value="RIBONUCLEASE Y"/>
    <property type="match status" value="1"/>
</dbReference>
<comment type="caution">
    <text evidence="2">The sequence shown here is derived from an EMBL/GenBank/DDBJ whole genome shotgun (WGS) entry which is preliminary data.</text>
</comment>